<dbReference type="PANTHER" id="PTHR44042:SF15">
    <property type="entry name" value="DUPLICATED HOMEODOMAIN-LIKE SUPERFAMILY PROTEIN"/>
    <property type="match status" value="1"/>
</dbReference>
<evidence type="ECO:0000313" key="10">
    <source>
        <dbReference type="EMBL" id="RZB57957.1"/>
    </source>
</evidence>
<evidence type="ECO:0000313" key="11">
    <source>
        <dbReference type="Proteomes" id="UP000289340"/>
    </source>
</evidence>
<dbReference type="InterPro" id="IPR009057">
    <property type="entry name" value="Homeodomain-like_sf"/>
</dbReference>
<organism evidence="8 11">
    <name type="scientific">Glycine soja</name>
    <name type="common">Wild soybean</name>
    <dbReference type="NCBI Taxonomy" id="3848"/>
    <lineage>
        <taxon>Eukaryota</taxon>
        <taxon>Viridiplantae</taxon>
        <taxon>Streptophyta</taxon>
        <taxon>Embryophyta</taxon>
        <taxon>Tracheophyta</taxon>
        <taxon>Spermatophyta</taxon>
        <taxon>Magnoliopsida</taxon>
        <taxon>eudicotyledons</taxon>
        <taxon>Gunneridae</taxon>
        <taxon>Pentapetalae</taxon>
        <taxon>rosids</taxon>
        <taxon>fabids</taxon>
        <taxon>Fabales</taxon>
        <taxon>Fabaceae</taxon>
        <taxon>Papilionoideae</taxon>
        <taxon>50 kb inversion clade</taxon>
        <taxon>NPAAA clade</taxon>
        <taxon>indigoferoid/millettioid clade</taxon>
        <taxon>Phaseoleae</taxon>
        <taxon>Glycine</taxon>
        <taxon>Glycine subgen. Soja</taxon>
    </lineage>
</organism>
<gene>
    <name evidence="9" type="ORF">D0Y65_046565</name>
    <name evidence="10" type="ORF">D0Y65_046566</name>
    <name evidence="7" type="ORF">D0Y65_055436</name>
    <name evidence="8" type="ORF">D0Y65_055437</name>
</gene>
<proteinExistence type="predicted"/>
<sequence length="395" mass="44914">MSDYYFDEEEILELLKEDDWPVFDDLFNNFATQDSSPPADEILPANEDSSPLADDEILPAHEVLDAPAPLPVPPPAPAPNRVHTSATALDPAPQMVLASQDPCHVILSGDSSHSVHHKKYEHWTIEEHKSFLFGLEIKKEKGWKQISDKYVPSKTASQVASHAQKYIKRKNTPMNERKRRSIHDTILEDIDLIRIDQHNWVPPTSNFIVQPHTLGSNWVPSTSNLMVQSHTPVTDQHNWIPPCPSNFAVPQCIPHVDQDNWVSPPSNLAAQSCTAHIDQYTWDPPPPNFAVQPPTPHIDQHNWVPSPPNFAPHTSLIDQDNWVPTPPDFAVQPHEMQRAHHMQMQQLNLHSSSPQMDEYRNFNSGHPQNELDLIAQQILEYKNKFNHKDNEGSTR</sequence>
<dbReference type="AlphaFoldDB" id="A0A445EXU1"/>
<dbReference type="EMBL" id="QZWG01000017">
    <property type="protein sequence ID" value="RZB57957.1"/>
    <property type="molecule type" value="Genomic_DNA"/>
</dbReference>
<dbReference type="NCBIfam" id="TIGR01557">
    <property type="entry name" value="myb_SHAQKYF"/>
    <property type="match status" value="1"/>
</dbReference>
<evidence type="ECO:0000313" key="8">
    <source>
        <dbReference type="EMBL" id="RZB41156.1"/>
    </source>
</evidence>
<reference evidence="8 11" key="1">
    <citation type="submission" date="2018-09" db="EMBL/GenBank/DDBJ databases">
        <title>A high-quality reference genome of wild soybean provides a powerful tool to mine soybean genomes.</title>
        <authorList>
            <person name="Xie M."/>
            <person name="Chung C.Y.L."/>
            <person name="Li M.-W."/>
            <person name="Wong F.-L."/>
            <person name="Chan T.-F."/>
            <person name="Lam H.-M."/>
        </authorList>
    </citation>
    <scope>NUCLEOTIDE SEQUENCE [LARGE SCALE GENOMIC DNA]</scope>
    <source>
        <strain evidence="11">cv. W05</strain>
        <tissue evidence="8">Hypocotyl of etiolated seedlings</tissue>
    </source>
</reference>
<evidence type="ECO:0000256" key="2">
    <source>
        <dbReference type="ARBA" id="ARBA00023015"/>
    </source>
</evidence>
<comment type="subcellular location">
    <subcellularLocation>
        <location evidence="1">Nucleus</location>
    </subcellularLocation>
</comment>
<keyword evidence="4" id="KW-0539">Nucleus</keyword>
<dbReference type="GO" id="GO:0005634">
    <property type="term" value="C:nucleus"/>
    <property type="evidence" value="ECO:0007669"/>
    <property type="project" value="UniProtKB-SubCell"/>
</dbReference>
<dbReference type="InterPro" id="IPR006447">
    <property type="entry name" value="Myb_dom_plants"/>
</dbReference>
<dbReference type="GO" id="GO:0003677">
    <property type="term" value="F:DNA binding"/>
    <property type="evidence" value="ECO:0007669"/>
    <property type="project" value="InterPro"/>
</dbReference>
<feature type="domain" description="HTH myb-type" evidence="6">
    <location>
        <begin position="123"/>
        <end position="171"/>
    </location>
</feature>
<evidence type="ECO:0000256" key="4">
    <source>
        <dbReference type="ARBA" id="ARBA00023242"/>
    </source>
</evidence>
<dbReference type="PANTHER" id="PTHR44042">
    <property type="entry name" value="DUPLICATED HOMEODOMAIN-LIKE SUPERFAMILY PROTEIN-RELATED"/>
    <property type="match status" value="1"/>
</dbReference>
<dbReference type="PROSITE" id="PS51294">
    <property type="entry name" value="HTH_MYB"/>
    <property type="match status" value="1"/>
</dbReference>
<dbReference type="InterPro" id="IPR017930">
    <property type="entry name" value="Myb_dom"/>
</dbReference>
<evidence type="ECO:0000313" key="9">
    <source>
        <dbReference type="EMBL" id="RZB57956.1"/>
    </source>
</evidence>
<dbReference type="Proteomes" id="UP000289340">
    <property type="component" value="Chromosome 17"/>
</dbReference>
<dbReference type="EMBL" id="QZWG01001085">
    <property type="protein sequence ID" value="RZB41155.1"/>
    <property type="molecule type" value="Genomic_DNA"/>
</dbReference>
<keyword evidence="11" id="KW-1185">Reference proteome</keyword>
<dbReference type="InterPro" id="IPR001005">
    <property type="entry name" value="SANT/Myb"/>
</dbReference>
<evidence type="ECO:0000313" key="7">
    <source>
        <dbReference type="EMBL" id="RZB41155.1"/>
    </source>
</evidence>
<name>A0A445EXU1_GLYSO</name>
<evidence type="ECO:0000256" key="1">
    <source>
        <dbReference type="ARBA" id="ARBA00004123"/>
    </source>
</evidence>
<dbReference type="Gene3D" id="1.10.10.60">
    <property type="entry name" value="Homeodomain-like"/>
    <property type="match status" value="1"/>
</dbReference>
<dbReference type="EMBL" id="QZWG01000017">
    <property type="protein sequence ID" value="RZB57956.1"/>
    <property type="molecule type" value="Genomic_DNA"/>
</dbReference>
<evidence type="ECO:0000259" key="6">
    <source>
        <dbReference type="PROSITE" id="PS51294"/>
    </source>
</evidence>
<evidence type="ECO:0000256" key="3">
    <source>
        <dbReference type="ARBA" id="ARBA00023163"/>
    </source>
</evidence>
<dbReference type="SUPFAM" id="SSF46689">
    <property type="entry name" value="Homeodomain-like"/>
    <property type="match status" value="1"/>
</dbReference>
<comment type="caution">
    <text evidence="8">The sequence shown here is derived from an EMBL/GenBank/DDBJ whole genome shotgun (WGS) entry which is preliminary data.</text>
</comment>
<feature type="region of interest" description="Disordered" evidence="5">
    <location>
        <begin position="29"/>
        <end position="51"/>
    </location>
</feature>
<keyword evidence="3" id="KW-0804">Transcription</keyword>
<protein>
    <submittedName>
        <fullName evidence="8">Transcription factor MYBS2</fullName>
    </submittedName>
</protein>
<dbReference type="CDD" id="cd00167">
    <property type="entry name" value="SANT"/>
    <property type="match status" value="1"/>
</dbReference>
<keyword evidence="2" id="KW-0805">Transcription regulation</keyword>
<dbReference type="EMBL" id="QZWG01001085">
    <property type="protein sequence ID" value="RZB41156.1"/>
    <property type="molecule type" value="Genomic_DNA"/>
</dbReference>
<accession>A0A445EXU1</accession>
<evidence type="ECO:0000256" key="5">
    <source>
        <dbReference type="SAM" id="MobiDB-lite"/>
    </source>
</evidence>